<feature type="chain" id="PRO_5031510560" description="Fucosyltransferase" evidence="1">
    <location>
        <begin position="17"/>
        <end position="335"/>
    </location>
</feature>
<reference evidence="2" key="1">
    <citation type="submission" date="2021-01" db="EMBL/GenBank/DDBJ databases">
        <authorList>
            <person name="Corre E."/>
            <person name="Pelletier E."/>
            <person name="Niang G."/>
            <person name="Scheremetjew M."/>
            <person name="Finn R."/>
            <person name="Kale V."/>
            <person name="Holt S."/>
            <person name="Cochrane G."/>
            <person name="Meng A."/>
            <person name="Brown T."/>
            <person name="Cohen L."/>
        </authorList>
    </citation>
    <scope>NUCLEOTIDE SEQUENCE</scope>
    <source>
        <strain evidence="2">CCMP1897</strain>
    </source>
</reference>
<keyword evidence="1" id="KW-0732">Signal</keyword>
<dbReference type="EMBL" id="HBIS01008698">
    <property type="protein sequence ID" value="CAE0613388.1"/>
    <property type="molecule type" value="Transcribed_RNA"/>
</dbReference>
<accession>A0A7S3XFI8</accession>
<dbReference type="AlphaFoldDB" id="A0A7S3XFI8"/>
<gene>
    <name evidence="2" type="ORF">PSAL00342_LOCUS7287</name>
</gene>
<evidence type="ECO:0008006" key="3">
    <source>
        <dbReference type="Google" id="ProtNLM"/>
    </source>
</evidence>
<protein>
    <recommendedName>
        <fullName evidence="3">Fucosyltransferase</fullName>
    </recommendedName>
</protein>
<sequence>MWTSLFLCWLVHAVSAAEKECEPCRFASNIKPYEVQGREIVVQSVHGTGRTGNVFKRLLTFMRYSYTCNVLLHLPPADDRHSAYEPHITAFDFRNRSDVIERKCHEGAVTGTIGKIAMTLKSIKWSDQRFRSNVQVLKCMRWYVGVCRKGYCDNLTYLPDGALSIHIRQGDLFPANYGKKPSVEDRGQPPLSTYLSALGFRNWTAAIIFAEKTQQQSPTYQMLRQLQRYKVTSFKIVFSEDRGSSWAEDFHGLLCSKAVVTAATSFSETQQLGWQEEVYGPGCSYLGCGGCRGVSGAKFYSIKPRDYHGLRVFKNTPEDWVNMLLSQSGKPTLCK</sequence>
<evidence type="ECO:0000256" key="1">
    <source>
        <dbReference type="SAM" id="SignalP"/>
    </source>
</evidence>
<evidence type="ECO:0000313" key="2">
    <source>
        <dbReference type="EMBL" id="CAE0613388.1"/>
    </source>
</evidence>
<proteinExistence type="predicted"/>
<organism evidence="2">
    <name type="scientific">Picocystis salinarum</name>
    <dbReference type="NCBI Taxonomy" id="88271"/>
    <lineage>
        <taxon>Eukaryota</taxon>
        <taxon>Viridiplantae</taxon>
        <taxon>Chlorophyta</taxon>
        <taxon>Picocystophyceae</taxon>
        <taxon>Picocystales</taxon>
        <taxon>Picocystaceae</taxon>
        <taxon>Picocystis</taxon>
    </lineage>
</organism>
<name>A0A7S3XFI8_9CHLO</name>
<feature type="signal peptide" evidence="1">
    <location>
        <begin position="1"/>
        <end position="16"/>
    </location>
</feature>